<name>A0A4Z2IGK0_9TELE</name>
<protein>
    <submittedName>
        <fullName evidence="1">Uncharacterized protein</fullName>
    </submittedName>
</protein>
<comment type="caution">
    <text evidence="1">The sequence shown here is derived from an EMBL/GenBank/DDBJ whole genome shotgun (WGS) entry which is preliminary data.</text>
</comment>
<keyword evidence="2" id="KW-1185">Reference proteome</keyword>
<gene>
    <name evidence="1" type="ORF">EYF80_012763</name>
</gene>
<evidence type="ECO:0000313" key="1">
    <source>
        <dbReference type="EMBL" id="TNN76917.1"/>
    </source>
</evidence>
<sequence>MMPGDNNGRTSVEIRPILLGAGGDVDGGAVPAHVGKGLLTRFLDFAGGRDDGLHELQVAAAQLSLGGHQAGQQLAVLGLVDV</sequence>
<dbReference type="AlphaFoldDB" id="A0A4Z2IGK0"/>
<dbReference type="Proteomes" id="UP000314294">
    <property type="component" value="Unassembled WGS sequence"/>
</dbReference>
<accession>A0A4Z2IGK0</accession>
<reference evidence="1 2" key="1">
    <citation type="submission" date="2019-03" db="EMBL/GenBank/DDBJ databases">
        <title>First draft genome of Liparis tanakae, snailfish: a comprehensive survey of snailfish specific genes.</title>
        <authorList>
            <person name="Kim W."/>
            <person name="Song I."/>
            <person name="Jeong J.-H."/>
            <person name="Kim D."/>
            <person name="Kim S."/>
            <person name="Ryu S."/>
            <person name="Song J.Y."/>
            <person name="Lee S.K."/>
        </authorList>
    </citation>
    <scope>NUCLEOTIDE SEQUENCE [LARGE SCALE GENOMIC DNA]</scope>
    <source>
        <tissue evidence="1">Muscle</tissue>
    </source>
</reference>
<evidence type="ECO:0000313" key="2">
    <source>
        <dbReference type="Proteomes" id="UP000314294"/>
    </source>
</evidence>
<dbReference type="EMBL" id="SRLO01000088">
    <property type="protein sequence ID" value="TNN76917.1"/>
    <property type="molecule type" value="Genomic_DNA"/>
</dbReference>
<organism evidence="1 2">
    <name type="scientific">Liparis tanakae</name>
    <name type="common">Tanaka's snailfish</name>
    <dbReference type="NCBI Taxonomy" id="230148"/>
    <lineage>
        <taxon>Eukaryota</taxon>
        <taxon>Metazoa</taxon>
        <taxon>Chordata</taxon>
        <taxon>Craniata</taxon>
        <taxon>Vertebrata</taxon>
        <taxon>Euteleostomi</taxon>
        <taxon>Actinopterygii</taxon>
        <taxon>Neopterygii</taxon>
        <taxon>Teleostei</taxon>
        <taxon>Neoteleostei</taxon>
        <taxon>Acanthomorphata</taxon>
        <taxon>Eupercaria</taxon>
        <taxon>Perciformes</taxon>
        <taxon>Cottioidei</taxon>
        <taxon>Cottales</taxon>
        <taxon>Liparidae</taxon>
        <taxon>Liparis</taxon>
    </lineage>
</organism>
<proteinExistence type="predicted"/>